<evidence type="ECO:0000313" key="2">
    <source>
        <dbReference type="EMBL" id="CAA9289489.1"/>
    </source>
</evidence>
<evidence type="ECO:0000259" key="1">
    <source>
        <dbReference type="Pfam" id="PF12802"/>
    </source>
</evidence>
<dbReference type="AlphaFoldDB" id="A0A6J4JWK7"/>
<sequence>MAGSDSWTFLTNHGHVLLLLARDPGLRLRDVADQVGITERSAQKIVTELEAAGYLTKTRTGRRNVYRLDPDLRFRHPLEADHRVGELLDLFGSAPREP</sequence>
<gene>
    <name evidence="2" type="ORF">AVDCRST_MAG41-4295</name>
</gene>
<dbReference type="EMBL" id="CADCTP010000409">
    <property type="protein sequence ID" value="CAA9289489.1"/>
    <property type="molecule type" value="Genomic_DNA"/>
</dbReference>
<dbReference type="CDD" id="cd00090">
    <property type="entry name" value="HTH_ARSR"/>
    <property type="match status" value="1"/>
</dbReference>
<accession>A0A6J4JWK7</accession>
<protein>
    <recommendedName>
        <fullName evidence="1">HTH marR-type domain-containing protein</fullName>
    </recommendedName>
</protein>
<dbReference type="InterPro" id="IPR000835">
    <property type="entry name" value="HTH_MarR-typ"/>
</dbReference>
<dbReference type="SUPFAM" id="SSF46785">
    <property type="entry name" value="Winged helix' DNA-binding domain"/>
    <property type="match status" value="1"/>
</dbReference>
<name>A0A6J4JWK7_9ACTN</name>
<feature type="domain" description="HTH marR-type" evidence="1">
    <location>
        <begin position="13"/>
        <end position="61"/>
    </location>
</feature>
<dbReference type="InterPro" id="IPR011991">
    <property type="entry name" value="ArsR-like_HTH"/>
</dbReference>
<reference evidence="2" key="1">
    <citation type="submission" date="2020-02" db="EMBL/GenBank/DDBJ databases">
        <authorList>
            <person name="Meier V. D."/>
        </authorList>
    </citation>
    <scope>NUCLEOTIDE SEQUENCE</scope>
    <source>
        <strain evidence="2">AVDCRST_MAG41</strain>
    </source>
</reference>
<organism evidence="2">
    <name type="scientific">uncultured Mycobacteriales bacterium</name>
    <dbReference type="NCBI Taxonomy" id="581187"/>
    <lineage>
        <taxon>Bacteria</taxon>
        <taxon>Bacillati</taxon>
        <taxon>Actinomycetota</taxon>
        <taxon>Actinomycetes</taxon>
        <taxon>Mycobacteriales</taxon>
        <taxon>environmental samples</taxon>
    </lineage>
</organism>
<dbReference type="Pfam" id="PF12802">
    <property type="entry name" value="MarR_2"/>
    <property type="match status" value="1"/>
</dbReference>
<dbReference type="Gene3D" id="1.10.10.10">
    <property type="entry name" value="Winged helix-like DNA-binding domain superfamily/Winged helix DNA-binding domain"/>
    <property type="match status" value="1"/>
</dbReference>
<dbReference type="InterPro" id="IPR036388">
    <property type="entry name" value="WH-like_DNA-bd_sf"/>
</dbReference>
<dbReference type="InterPro" id="IPR036390">
    <property type="entry name" value="WH_DNA-bd_sf"/>
</dbReference>
<proteinExistence type="predicted"/>
<dbReference type="GO" id="GO:0003700">
    <property type="term" value="F:DNA-binding transcription factor activity"/>
    <property type="evidence" value="ECO:0007669"/>
    <property type="project" value="InterPro"/>
</dbReference>